<organism evidence="1 2">
    <name type="scientific">Stylonychia lemnae</name>
    <name type="common">Ciliate</name>
    <dbReference type="NCBI Taxonomy" id="5949"/>
    <lineage>
        <taxon>Eukaryota</taxon>
        <taxon>Sar</taxon>
        <taxon>Alveolata</taxon>
        <taxon>Ciliophora</taxon>
        <taxon>Intramacronucleata</taxon>
        <taxon>Spirotrichea</taxon>
        <taxon>Stichotrichia</taxon>
        <taxon>Sporadotrichida</taxon>
        <taxon>Oxytrichidae</taxon>
        <taxon>Stylonychinae</taxon>
        <taxon>Stylonychia</taxon>
    </lineage>
</organism>
<dbReference type="InParanoid" id="A0A078AM42"/>
<dbReference type="AlphaFoldDB" id="A0A078AM42"/>
<gene>
    <name evidence="1" type="primary">Contig2715.g2918</name>
    <name evidence="1" type="ORF">STYLEM_10917</name>
</gene>
<evidence type="ECO:0000313" key="2">
    <source>
        <dbReference type="Proteomes" id="UP000039865"/>
    </source>
</evidence>
<keyword evidence="2" id="KW-1185">Reference proteome</keyword>
<evidence type="ECO:0000313" key="1">
    <source>
        <dbReference type="EMBL" id="CDW81893.1"/>
    </source>
</evidence>
<protein>
    <submittedName>
        <fullName evidence="1">Uncharacterized protein</fullName>
    </submittedName>
</protein>
<proteinExistence type="predicted"/>
<sequence>MMNKYQLKKDADFHNKQEVGKIWLEIRHNLKYKQLLNCMKEFDIMSLKEKQINQVRKVFLDIPLHSVLGYIQKDQHVVGYNLVIWMQNIILYRDITLQLGKLGVNELEDKLEQCLKIKVSLEKIFSLPSYVQRYAQKKYDH</sequence>
<dbReference type="EMBL" id="CCKQ01010387">
    <property type="protein sequence ID" value="CDW81893.1"/>
    <property type="molecule type" value="Genomic_DNA"/>
</dbReference>
<reference evidence="1 2" key="1">
    <citation type="submission" date="2014-06" db="EMBL/GenBank/DDBJ databases">
        <authorList>
            <person name="Swart Estienne"/>
        </authorList>
    </citation>
    <scope>NUCLEOTIDE SEQUENCE [LARGE SCALE GENOMIC DNA]</scope>
    <source>
        <strain evidence="1 2">130c</strain>
    </source>
</reference>
<accession>A0A078AM42</accession>
<dbReference type="Proteomes" id="UP000039865">
    <property type="component" value="Unassembled WGS sequence"/>
</dbReference>
<name>A0A078AM42_STYLE</name>